<dbReference type="Proteomes" id="UP000633619">
    <property type="component" value="Unassembled WGS sequence"/>
</dbReference>
<proteinExistence type="predicted"/>
<reference evidence="1 2" key="1">
    <citation type="submission" date="2020-12" db="EMBL/GenBank/DDBJ databases">
        <title>WGS of Thermoactinomyces spp.</title>
        <authorList>
            <person name="Cheng K."/>
        </authorList>
    </citation>
    <scope>NUCLEOTIDE SEQUENCE [LARGE SCALE GENOMIC DNA]</scope>
    <source>
        <strain evidence="2">CICC 10671\DSM 43846</strain>
    </source>
</reference>
<evidence type="ECO:0000313" key="2">
    <source>
        <dbReference type="Proteomes" id="UP000633619"/>
    </source>
</evidence>
<name>A0A8I1ABE6_THEIN</name>
<comment type="caution">
    <text evidence="1">The sequence shown here is derived from an EMBL/GenBank/DDBJ whole genome shotgun (WGS) entry which is preliminary data.</text>
</comment>
<keyword evidence="2" id="KW-1185">Reference proteome</keyword>
<sequence>MAEMEKAWFKDVDERVQHRTFTERMVEKKLNKGEYVPGAVVKMFHYTLWLRKLWGTIKPKIDRTNRIRDYRELGKAIVEEMEEAKHKMLDGLCAADRQHSKIN</sequence>
<organism evidence="1 2">
    <name type="scientific">Thermoactinomyces intermedius</name>
    <dbReference type="NCBI Taxonomy" id="2024"/>
    <lineage>
        <taxon>Bacteria</taxon>
        <taxon>Bacillati</taxon>
        <taxon>Bacillota</taxon>
        <taxon>Bacilli</taxon>
        <taxon>Bacillales</taxon>
        <taxon>Thermoactinomycetaceae</taxon>
        <taxon>Thermoactinomyces</taxon>
    </lineage>
</organism>
<dbReference type="RefSeq" id="WP_181729171.1">
    <property type="nucleotide sequence ID" value="NZ_JACEIR010000001.1"/>
</dbReference>
<protein>
    <submittedName>
        <fullName evidence="1">Uncharacterized protein</fullName>
    </submittedName>
</protein>
<evidence type="ECO:0000313" key="1">
    <source>
        <dbReference type="EMBL" id="MBH8594070.1"/>
    </source>
</evidence>
<accession>A0A8I1ABE6</accession>
<dbReference type="EMBL" id="JAECVW010000001">
    <property type="protein sequence ID" value="MBH8594070.1"/>
    <property type="molecule type" value="Genomic_DNA"/>
</dbReference>
<dbReference type="AlphaFoldDB" id="A0A8I1ABE6"/>
<gene>
    <name evidence="1" type="ORF">I8U20_01850</name>
</gene>